<accession>A0A9D1Y9T4</accession>
<evidence type="ECO:0000256" key="2">
    <source>
        <dbReference type="PROSITE-ProRule" id="PRU00335"/>
    </source>
</evidence>
<protein>
    <submittedName>
        <fullName evidence="4">TetR/AcrR family transcriptional regulator C-terminal domain-containing protein</fullName>
    </submittedName>
</protein>
<feature type="domain" description="HTH tetR-type" evidence="3">
    <location>
        <begin position="1"/>
        <end position="59"/>
    </location>
</feature>
<dbReference type="PROSITE" id="PS50977">
    <property type="entry name" value="HTH_TETR_2"/>
    <property type="match status" value="1"/>
</dbReference>
<dbReference type="AlphaFoldDB" id="A0A9D1Y9T4"/>
<reference evidence="4" key="1">
    <citation type="journal article" date="2021" name="PeerJ">
        <title>Extensive microbial diversity within the chicken gut microbiome revealed by metagenomics and culture.</title>
        <authorList>
            <person name="Gilroy R."/>
            <person name="Ravi A."/>
            <person name="Getino M."/>
            <person name="Pursley I."/>
            <person name="Horton D.L."/>
            <person name="Alikhan N.F."/>
            <person name="Baker D."/>
            <person name="Gharbi K."/>
            <person name="Hall N."/>
            <person name="Watson M."/>
            <person name="Adriaenssens E.M."/>
            <person name="Foster-Nyarko E."/>
            <person name="Jarju S."/>
            <person name="Secka A."/>
            <person name="Antonio M."/>
            <person name="Oren A."/>
            <person name="Chaudhuri R.R."/>
            <person name="La Ragione R."/>
            <person name="Hildebrand F."/>
            <person name="Pallen M.J."/>
        </authorList>
    </citation>
    <scope>NUCLEOTIDE SEQUENCE</scope>
    <source>
        <strain evidence="4">ChiBcec16_6824</strain>
    </source>
</reference>
<dbReference type="GO" id="GO:0003677">
    <property type="term" value="F:DNA binding"/>
    <property type="evidence" value="ECO:0007669"/>
    <property type="project" value="UniProtKB-UniRule"/>
</dbReference>
<dbReference type="Gene3D" id="1.10.357.10">
    <property type="entry name" value="Tetracycline Repressor, domain 2"/>
    <property type="match status" value="1"/>
</dbReference>
<keyword evidence="1 2" id="KW-0238">DNA-binding</keyword>
<dbReference type="PANTHER" id="PTHR43479">
    <property type="entry name" value="ACREF/ENVCD OPERON REPRESSOR-RELATED"/>
    <property type="match status" value="1"/>
</dbReference>
<dbReference type="InterPro" id="IPR001647">
    <property type="entry name" value="HTH_TetR"/>
</dbReference>
<dbReference type="PANTHER" id="PTHR43479:SF11">
    <property type="entry name" value="ACREF_ENVCD OPERON REPRESSOR-RELATED"/>
    <property type="match status" value="1"/>
</dbReference>
<gene>
    <name evidence="4" type="ORF">H9841_07230</name>
</gene>
<dbReference type="Proteomes" id="UP000823868">
    <property type="component" value="Unassembled WGS sequence"/>
</dbReference>
<dbReference type="InterPro" id="IPR050624">
    <property type="entry name" value="HTH-type_Tx_Regulator"/>
</dbReference>
<dbReference type="EMBL" id="DXDX01000133">
    <property type="protein sequence ID" value="HIY21672.1"/>
    <property type="molecule type" value="Genomic_DNA"/>
</dbReference>
<sequence>MKAMIAETFFSMARGKSMDKITVTDLVERCKISRQTFYYHFKDIMDVLEWAMEETVGRTLERSLKVGSDQEAMEIFVSMMLENRDFIRHLLHSQHREQIERIIVDGVRSYLWKAYQLRSPRHTISHTDLELMLDFGAYGLSGLMLQVGQQEQVDEKRLADQLCRLLTGRLFTALPGKA</sequence>
<evidence type="ECO:0000256" key="1">
    <source>
        <dbReference type="ARBA" id="ARBA00023125"/>
    </source>
</evidence>
<feature type="DNA-binding region" description="H-T-H motif" evidence="2">
    <location>
        <begin position="22"/>
        <end position="41"/>
    </location>
</feature>
<evidence type="ECO:0000259" key="3">
    <source>
        <dbReference type="PROSITE" id="PS50977"/>
    </source>
</evidence>
<dbReference type="InterPro" id="IPR009057">
    <property type="entry name" value="Homeodomain-like_sf"/>
</dbReference>
<name>A0A9D1Y9T4_9FIRM</name>
<comment type="caution">
    <text evidence="4">The sequence shown here is derived from an EMBL/GenBank/DDBJ whole genome shotgun (WGS) entry which is preliminary data.</text>
</comment>
<evidence type="ECO:0000313" key="5">
    <source>
        <dbReference type="Proteomes" id="UP000823868"/>
    </source>
</evidence>
<organism evidence="4 5">
    <name type="scientific">Candidatus Flavonifractor merdigallinarum</name>
    <dbReference type="NCBI Taxonomy" id="2838589"/>
    <lineage>
        <taxon>Bacteria</taxon>
        <taxon>Bacillati</taxon>
        <taxon>Bacillota</taxon>
        <taxon>Clostridia</taxon>
        <taxon>Eubacteriales</taxon>
        <taxon>Oscillospiraceae</taxon>
        <taxon>Flavonifractor</taxon>
    </lineage>
</organism>
<dbReference type="InterPro" id="IPR039532">
    <property type="entry name" value="TetR_C_Firmicutes"/>
</dbReference>
<dbReference type="Pfam" id="PF14278">
    <property type="entry name" value="TetR_C_8"/>
    <property type="match status" value="1"/>
</dbReference>
<evidence type="ECO:0000313" key="4">
    <source>
        <dbReference type="EMBL" id="HIY21672.1"/>
    </source>
</evidence>
<reference evidence="4" key="2">
    <citation type="submission" date="2021-04" db="EMBL/GenBank/DDBJ databases">
        <authorList>
            <person name="Gilroy R."/>
        </authorList>
    </citation>
    <scope>NUCLEOTIDE SEQUENCE</scope>
    <source>
        <strain evidence="4">ChiBcec16_6824</strain>
    </source>
</reference>
<dbReference type="SUPFAM" id="SSF46689">
    <property type="entry name" value="Homeodomain-like"/>
    <property type="match status" value="1"/>
</dbReference>
<proteinExistence type="predicted"/>